<reference evidence="15 18" key="2">
    <citation type="submission" date="2020-10" db="EMBL/GenBank/DDBJ databases">
        <title>Campylobacter californiensis sp. nov. isolated from cattle and feral swine in California.</title>
        <authorList>
            <person name="Miller W.G."/>
        </authorList>
    </citation>
    <scope>NUCLEOTIDE SEQUENCE [LARGE SCALE GENOMIC DNA]</scope>
    <source>
        <strain evidence="15 18">RM12919</strain>
    </source>
</reference>
<name>A0AAW3ZWB3_9BACT</name>
<reference evidence="16 17" key="1">
    <citation type="submission" date="2015-08" db="EMBL/GenBank/DDBJ databases">
        <title>Comparative genomics of the Campylobacter concisus group.</title>
        <authorList>
            <person name="Yee E."/>
            <person name="Chapman M.H."/>
            <person name="Huynh S."/>
            <person name="Bono J.L."/>
            <person name="On S.L."/>
            <person name="St Leger J."/>
            <person name="Foster G."/>
            <person name="Parker C.T."/>
            <person name="Miller W.G."/>
        </authorList>
    </citation>
    <scope>NUCLEOTIDE SEQUENCE [LARGE SCALE GENOMIC DNA]</scope>
    <source>
        <strain evidence="16 17">RM9337</strain>
    </source>
</reference>
<comment type="caution">
    <text evidence="16">The sequence shown here is derived from an EMBL/GenBank/DDBJ whole genome shotgun (WGS) entry which is preliminary data.</text>
</comment>
<evidence type="ECO:0000256" key="2">
    <source>
        <dbReference type="ARBA" id="ARBA00003213"/>
    </source>
</evidence>
<evidence type="ECO:0000313" key="15">
    <source>
        <dbReference type="EMBL" id="MBE2987051.1"/>
    </source>
</evidence>
<dbReference type="AlphaFoldDB" id="A0AAW3ZWB3"/>
<feature type="region of interest" description="Interaction with substrate tRNA" evidence="11">
    <location>
        <begin position="34"/>
        <end position="37"/>
    </location>
</feature>
<evidence type="ECO:0000313" key="17">
    <source>
        <dbReference type="Proteomes" id="UP000650616"/>
    </source>
</evidence>
<feature type="binding site" evidence="11">
    <location>
        <begin position="9"/>
        <end position="16"/>
    </location>
    <ligand>
        <name>ATP</name>
        <dbReference type="ChEBI" id="CHEBI:30616"/>
    </ligand>
</feature>
<dbReference type="InterPro" id="IPR027417">
    <property type="entry name" value="P-loop_NTPase"/>
</dbReference>
<gene>
    <name evidence="11 16" type="primary">miaA</name>
    <name evidence="15" type="ORF">CCAL12919_07975</name>
    <name evidence="16" type="ORF">CCAL9337_01480</name>
</gene>
<dbReference type="RefSeq" id="WP_170015317.1">
    <property type="nucleotide sequence ID" value="NZ_CP012545.1"/>
</dbReference>
<protein>
    <recommendedName>
        <fullName evidence="11">tRNA dimethylallyltransferase</fullName>
        <ecNumber evidence="11">2.5.1.75</ecNumber>
    </recommendedName>
    <alternativeName>
        <fullName evidence="11">Dimethylallyl diphosphate:tRNA dimethylallyltransferase</fullName>
        <shortName evidence="11">DMAPP:tRNA dimethylallyltransferase</shortName>
        <shortName evidence="11">DMATase</shortName>
    </alternativeName>
    <alternativeName>
        <fullName evidence="11">Isopentenyl-diphosphate:tRNA isopentenyltransferase</fullName>
        <shortName evidence="11">IPP transferase</shortName>
        <shortName evidence="11">IPPT</shortName>
        <shortName evidence="11">IPTase</shortName>
    </alternativeName>
</protein>
<keyword evidence="6 11" id="KW-0819">tRNA processing</keyword>
<dbReference type="NCBIfam" id="TIGR00174">
    <property type="entry name" value="miaA"/>
    <property type="match status" value="1"/>
</dbReference>
<accession>A0AAW3ZWB3</accession>
<evidence type="ECO:0000256" key="5">
    <source>
        <dbReference type="ARBA" id="ARBA00022679"/>
    </source>
</evidence>
<keyword evidence="8 11" id="KW-0067">ATP-binding</keyword>
<dbReference type="Pfam" id="PF01715">
    <property type="entry name" value="IPPT"/>
    <property type="match status" value="1"/>
</dbReference>
<evidence type="ECO:0000256" key="7">
    <source>
        <dbReference type="ARBA" id="ARBA00022741"/>
    </source>
</evidence>
<evidence type="ECO:0000256" key="6">
    <source>
        <dbReference type="ARBA" id="ARBA00022694"/>
    </source>
</evidence>
<comment type="caution">
    <text evidence="11">Lacks conserved residue(s) required for the propagation of feature annotation.</text>
</comment>
<evidence type="ECO:0000256" key="13">
    <source>
        <dbReference type="RuleBase" id="RU003784"/>
    </source>
</evidence>
<keyword evidence="17" id="KW-1185">Reference proteome</keyword>
<evidence type="ECO:0000313" key="18">
    <source>
        <dbReference type="Proteomes" id="UP001318760"/>
    </source>
</evidence>
<dbReference type="Gene3D" id="3.40.50.300">
    <property type="entry name" value="P-loop containing nucleotide triphosphate hydrolases"/>
    <property type="match status" value="1"/>
</dbReference>
<dbReference type="EMBL" id="JADBHS010000016">
    <property type="protein sequence ID" value="MBE2987051.1"/>
    <property type="molecule type" value="Genomic_DNA"/>
</dbReference>
<sequence length="293" mass="33609">MFHQLALIGTTASGKSSLAIQIARKFNGVILSLDSLALYKQIDIASAKPSKSELELVKHFGVNEIYVNEVFSVGMFFKIYQNSLKWAQDNGCLLIITGGSGFYLKAMLSGLTPDVPKCEIPSNEEIYSLARKIDGDFAMKFSQNDSYRLEKWYQIYKFSNEIPSIWLKKNTGEPLIKELEIYEILWPTQAIRERIKERTHQMFKQGLLDEAKFLFDTYGYEQKALKSIGLKECAQYFRGEISNVAELEELITIHTTQLAKRQRTFNRSQFEKEFIGEPDAVEDVLIKRLEGLV</sequence>
<comment type="cofactor">
    <cofactor evidence="1 11">
        <name>Mg(2+)</name>
        <dbReference type="ChEBI" id="CHEBI:18420"/>
    </cofactor>
</comment>
<dbReference type="HAMAP" id="MF_00185">
    <property type="entry name" value="IPP_trans"/>
    <property type="match status" value="1"/>
</dbReference>
<dbReference type="GO" id="GO:0006400">
    <property type="term" value="P:tRNA modification"/>
    <property type="evidence" value="ECO:0007669"/>
    <property type="project" value="TreeGrafter"/>
</dbReference>
<evidence type="ECO:0000256" key="14">
    <source>
        <dbReference type="RuleBase" id="RU003785"/>
    </source>
</evidence>
<dbReference type="GO" id="GO:0052381">
    <property type="term" value="F:tRNA dimethylallyltransferase activity"/>
    <property type="evidence" value="ECO:0007669"/>
    <property type="project" value="UniProtKB-UniRule"/>
</dbReference>
<keyword evidence="9 11" id="KW-0460">Magnesium</keyword>
<dbReference type="PANTHER" id="PTHR11088:SF60">
    <property type="entry name" value="TRNA DIMETHYLALLYLTRANSFERASE"/>
    <property type="match status" value="1"/>
</dbReference>
<dbReference type="SUPFAM" id="SSF52540">
    <property type="entry name" value="P-loop containing nucleoside triphosphate hydrolases"/>
    <property type="match status" value="1"/>
</dbReference>
<evidence type="ECO:0000256" key="3">
    <source>
        <dbReference type="ARBA" id="ARBA00005842"/>
    </source>
</evidence>
<feature type="site" description="Interaction with substrate tRNA" evidence="11">
    <location>
        <position position="100"/>
    </location>
</feature>
<dbReference type="EMBL" id="LIWG01000001">
    <property type="protein sequence ID" value="MBE3607406.1"/>
    <property type="molecule type" value="Genomic_DNA"/>
</dbReference>
<dbReference type="PANTHER" id="PTHR11088">
    <property type="entry name" value="TRNA DIMETHYLALLYLTRANSFERASE"/>
    <property type="match status" value="1"/>
</dbReference>
<comment type="subunit">
    <text evidence="4 11">Monomer.</text>
</comment>
<proteinExistence type="inferred from homology"/>
<comment type="catalytic activity">
    <reaction evidence="10 11 12">
        <text>adenosine(37) in tRNA + dimethylallyl diphosphate = N(6)-dimethylallyladenosine(37) in tRNA + diphosphate</text>
        <dbReference type="Rhea" id="RHEA:26482"/>
        <dbReference type="Rhea" id="RHEA-COMP:10162"/>
        <dbReference type="Rhea" id="RHEA-COMP:10375"/>
        <dbReference type="ChEBI" id="CHEBI:33019"/>
        <dbReference type="ChEBI" id="CHEBI:57623"/>
        <dbReference type="ChEBI" id="CHEBI:74411"/>
        <dbReference type="ChEBI" id="CHEBI:74415"/>
        <dbReference type="EC" id="2.5.1.75"/>
    </reaction>
</comment>
<dbReference type="InterPro" id="IPR018022">
    <property type="entry name" value="IPT"/>
</dbReference>
<dbReference type="EC" id="2.5.1.75" evidence="11"/>
<comment type="similarity">
    <text evidence="3 11 14">Belongs to the IPP transferase family.</text>
</comment>
<evidence type="ECO:0000256" key="11">
    <source>
        <dbReference type="HAMAP-Rule" id="MF_00185"/>
    </source>
</evidence>
<evidence type="ECO:0000256" key="10">
    <source>
        <dbReference type="ARBA" id="ARBA00049563"/>
    </source>
</evidence>
<evidence type="ECO:0000256" key="1">
    <source>
        <dbReference type="ARBA" id="ARBA00001946"/>
    </source>
</evidence>
<keyword evidence="7 11" id="KW-0547">Nucleotide-binding</keyword>
<feature type="binding site" evidence="11">
    <location>
        <begin position="11"/>
        <end position="16"/>
    </location>
    <ligand>
        <name>substrate</name>
    </ligand>
</feature>
<comment type="function">
    <text evidence="2 11 13">Catalyzes the transfer of a dimethylallyl group onto the adenine at position 37 in tRNAs that read codons beginning with uridine, leading to the formation of N6-(dimethylallyl)adenosine (i(6)A).</text>
</comment>
<evidence type="ECO:0000256" key="8">
    <source>
        <dbReference type="ARBA" id="ARBA00022840"/>
    </source>
</evidence>
<evidence type="ECO:0000256" key="4">
    <source>
        <dbReference type="ARBA" id="ARBA00011245"/>
    </source>
</evidence>
<evidence type="ECO:0000256" key="12">
    <source>
        <dbReference type="RuleBase" id="RU003783"/>
    </source>
</evidence>
<keyword evidence="5 11" id="KW-0808">Transferase</keyword>
<dbReference type="GO" id="GO:0005524">
    <property type="term" value="F:ATP binding"/>
    <property type="evidence" value="ECO:0007669"/>
    <property type="project" value="UniProtKB-UniRule"/>
</dbReference>
<organism evidence="16 17">
    <name type="scientific">Campylobacter californiensis</name>
    <dbReference type="NCBI Taxonomy" id="1032243"/>
    <lineage>
        <taxon>Bacteria</taxon>
        <taxon>Pseudomonadati</taxon>
        <taxon>Campylobacterota</taxon>
        <taxon>Epsilonproteobacteria</taxon>
        <taxon>Campylobacterales</taxon>
        <taxon>Campylobacteraceae</taxon>
        <taxon>Campylobacter</taxon>
    </lineage>
</organism>
<dbReference type="Proteomes" id="UP000650616">
    <property type="component" value="Unassembled WGS sequence"/>
</dbReference>
<dbReference type="Proteomes" id="UP001318760">
    <property type="component" value="Unassembled WGS sequence"/>
</dbReference>
<evidence type="ECO:0000256" key="9">
    <source>
        <dbReference type="ARBA" id="ARBA00022842"/>
    </source>
</evidence>
<dbReference type="InterPro" id="IPR039657">
    <property type="entry name" value="Dimethylallyltransferase"/>
</dbReference>
<evidence type="ECO:0000313" key="16">
    <source>
        <dbReference type="EMBL" id="MBE3607406.1"/>
    </source>
</evidence>